<proteinExistence type="predicted"/>
<reference evidence="1" key="1">
    <citation type="submission" date="2020-04" db="EMBL/GenBank/DDBJ databases">
        <authorList>
            <person name="Chiriac C."/>
            <person name="Salcher M."/>
            <person name="Ghai R."/>
            <person name="Kavagutti S V."/>
        </authorList>
    </citation>
    <scope>NUCLEOTIDE SEQUENCE</scope>
</reference>
<sequence length="227" mass="23016">MLPLAAIMAGAGLIGKLAGKTSSNRAAARVNEADFNAGADRLALNKAEQDAVNARANVSTDTDYRAKQTNAAIRGGLLRGITDASITRPTGIPTVSVQGGLRPSAIAGKDAMGDQFQRDAMLRYMQGAPGLKGDSAPLTPLPKAGKFDKLLNVVSGIGGLAGIGGELAAMRGGDAPDISGAESQVGGSFSIPGGIGNGALNPEDVPDSLANRNKYGLYRQPRFTGVG</sequence>
<protein>
    <submittedName>
        <fullName evidence="1">Uncharacterized protein</fullName>
    </submittedName>
</protein>
<name>A0A6J5MS34_9CAUD</name>
<dbReference type="EMBL" id="LR796479">
    <property type="protein sequence ID" value="CAB4147856.1"/>
    <property type="molecule type" value="Genomic_DNA"/>
</dbReference>
<accession>A0A6J5MS34</accession>
<organism evidence="1">
    <name type="scientific">uncultured Caudovirales phage</name>
    <dbReference type="NCBI Taxonomy" id="2100421"/>
    <lineage>
        <taxon>Viruses</taxon>
        <taxon>Duplodnaviria</taxon>
        <taxon>Heunggongvirae</taxon>
        <taxon>Uroviricota</taxon>
        <taxon>Caudoviricetes</taxon>
        <taxon>Peduoviridae</taxon>
        <taxon>Maltschvirus</taxon>
        <taxon>Maltschvirus maltsch</taxon>
    </lineage>
</organism>
<gene>
    <name evidence="1" type="ORF">UFOVP509_52</name>
</gene>
<evidence type="ECO:0000313" key="1">
    <source>
        <dbReference type="EMBL" id="CAB4147856.1"/>
    </source>
</evidence>